<proteinExistence type="predicted"/>
<gene>
    <name evidence="2" type="ORF">ACFPYI_09985</name>
</gene>
<accession>A0ABD5RMD0</accession>
<dbReference type="EMBL" id="JBHSQH010000001">
    <property type="protein sequence ID" value="MFC5971660.1"/>
    <property type="molecule type" value="Genomic_DNA"/>
</dbReference>
<dbReference type="AlphaFoldDB" id="A0ABD5RMD0"/>
<reference evidence="2 3" key="1">
    <citation type="journal article" date="2019" name="Int. J. Syst. Evol. Microbiol.">
        <title>The Global Catalogue of Microorganisms (GCM) 10K type strain sequencing project: providing services to taxonomists for standard genome sequencing and annotation.</title>
        <authorList>
            <consortium name="The Broad Institute Genomics Platform"/>
            <consortium name="The Broad Institute Genome Sequencing Center for Infectious Disease"/>
            <person name="Wu L."/>
            <person name="Ma J."/>
        </authorList>
    </citation>
    <scope>NUCLEOTIDE SEQUENCE [LARGE SCALE GENOMIC DNA]</scope>
    <source>
        <strain evidence="2 3">CGMCC 1.12543</strain>
    </source>
</reference>
<name>A0ABD5RMD0_9EURY</name>
<feature type="region of interest" description="Disordered" evidence="1">
    <location>
        <begin position="1"/>
        <end position="20"/>
    </location>
</feature>
<protein>
    <submittedName>
        <fullName evidence="2">PRC-barrel domain containing protein</fullName>
    </submittedName>
</protein>
<evidence type="ECO:0000313" key="3">
    <source>
        <dbReference type="Proteomes" id="UP001596099"/>
    </source>
</evidence>
<sequence>MSTRTDIGDDDEGKKVIGPNGEEVGRIKTVEHGTAYVDPDPGLTDTVMSKLGWGDRDDDTYPLQEASVSQITDDEVHLRGL</sequence>
<evidence type="ECO:0000313" key="2">
    <source>
        <dbReference type="EMBL" id="MFC5971660.1"/>
    </source>
</evidence>
<evidence type="ECO:0000256" key="1">
    <source>
        <dbReference type="SAM" id="MobiDB-lite"/>
    </source>
</evidence>
<dbReference type="Proteomes" id="UP001596099">
    <property type="component" value="Unassembled WGS sequence"/>
</dbReference>
<comment type="caution">
    <text evidence="2">The sequence shown here is derived from an EMBL/GenBank/DDBJ whole genome shotgun (WGS) entry which is preliminary data.</text>
</comment>
<organism evidence="2 3">
    <name type="scientific">Halomarina salina</name>
    <dbReference type="NCBI Taxonomy" id="1872699"/>
    <lineage>
        <taxon>Archaea</taxon>
        <taxon>Methanobacteriati</taxon>
        <taxon>Methanobacteriota</taxon>
        <taxon>Stenosarchaea group</taxon>
        <taxon>Halobacteria</taxon>
        <taxon>Halobacteriales</taxon>
        <taxon>Natronomonadaceae</taxon>
        <taxon>Halomarina</taxon>
    </lineage>
</organism>
<keyword evidence="3" id="KW-1185">Reference proteome</keyword>
<dbReference type="RefSeq" id="WP_247414549.1">
    <property type="nucleotide sequence ID" value="NZ_JALLGW010000001.1"/>
</dbReference>